<dbReference type="Gene3D" id="2.60.40.1120">
    <property type="entry name" value="Carboxypeptidase-like, regulatory domain"/>
    <property type="match status" value="1"/>
</dbReference>
<organism evidence="13 14">
    <name type="scientific">Ulvibacter litoralis</name>
    <dbReference type="NCBI Taxonomy" id="227084"/>
    <lineage>
        <taxon>Bacteria</taxon>
        <taxon>Pseudomonadati</taxon>
        <taxon>Bacteroidota</taxon>
        <taxon>Flavobacteriia</taxon>
        <taxon>Flavobacteriales</taxon>
        <taxon>Flavobacteriaceae</taxon>
        <taxon>Ulvibacter</taxon>
    </lineage>
</organism>
<dbReference type="GO" id="GO:0044718">
    <property type="term" value="P:siderophore transmembrane transport"/>
    <property type="evidence" value="ECO:0007669"/>
    <property type="project" value="TreeGrafter"/>
</dbReference>
<dbReference type="Gene3D" id="2.170.130.10">
    <property type="entry name" value="TonB-dependent receptor, plug domain"/>
    <property type="match status" value="1"/>
</dbReference>
<dbReference type="InterPro" id="IPR039426">
    <property type="entry name" value="TonB-dep_rcpt-like"/>
</dbReference>
<evidence type="ECO:0000259" key="11">
    <source>
        <dbReference type="Pfam" id="PF07715"/>
    </source>
</evidence>
<evidence type="ECO:0000256" key="9">
    <source>
        <dbReference type="SAM" id="MobiDB-lite"/>
    </source>
</evidence>
<keyword evidence="14" id="KW-1185">Reference proteome</keyword>
<evidence type="ECO:0000256" key="2">
    <source>
        <dbReference type="ARBA" id="ARBA00022448"/>
    </source>
</evidence>
<dbReference type="OrthoDB" id="8764943at2"/>
<evidence type="ECO:0000259" key="12">
    <source>
        <dbReference type="Pfam" id="PF14905"/>
    </source>
</evidence>
<dbReference type="PANTHER" id="PTHR30069:SF29">
    <property type="entry name" value="HEMOGLOBIN AND HEMOGLOBIN-HAPTOGLOBIN-BINDING PROTEIN 1-RELATED"/>
    <property type="match status" value="1"/>
</dbReference>
<dbReference type="Pfam" id="PF13715">
    <property type="entry name" value="CarbopepD_reg_2"/>
    <property type="match status" value="1"/>
</dbReference>
<comment type="similarity">
    <text evidence="8">Belongs to the TonB-dependent receptor family.</text>
</comment>
<dbReference type="Pfam" id="PF14905">
    <property type="entry name" value="OMP_b-brl_3"/>
    <property type="match status" value="1"/>
</dbReference>
<gene>
    <name evidence="13" type="ORF">SAMN05421855_102378</name>
</gene>
<feature type="domain" description="TonB-dependent receptor plug" evidence="11">
    <location>
        <begin position="144"/>
        <end position="222"/>
    </location>
</feature>
<keyword evidence="6 8" id="KW-0472">Membrane</keyword>
<dbReference type="GO" id="GO:0009279">
    <property type="term" value="C:cell outer membrane"/>
    <property type="evidence" value="ECO:0007669"/>
    <property type="project" value="UniProtKB-SubCell"/>
</dbReference>
<keyword evidence="2 8" id="KW-0813">Transport</keyword>
<dbReference type="GO" id="GO:0015344">
    <property type="term" value="F:siderophore uptake transmembrane transporter activity"/>
    <property type="evidence" value="ECO:0007669"/>
    <property type="project" value="TreeGrafter"/>
</dbReference>
<dbReference type="InterPro" id="IPR008969">
    <property type="entry name" value="CarboxyPept-like_regulatory"/>
</dbReference>
<dbReference type="Proteomes" id="UP000199321">
    <property type="component" value="Unassembled WGS sequence"/>
</dbReference>
<feature type="signal peptide" evidence="10">
    <location>
        <begin position="1"/>
        <end position="18"/>
    </location>
</feature>
<evidence type="ECO:0000256" key="3">
    <source>
        <dbReference type="ARBA" id="ARBA00022452"/>
    </source>
</evidence>
<dbReference type="AlphaFoldDB" id="A0A1G7F713"/>
<comment type="subcellular location">
    <subcellularLocation>
        <location evidence="1 8">Cell outer membrane</location>
        <topology evidence="1 8">Multi-pass membrane protein</topology>
    </subcellularLocation>
</comment>
<dbReference type="RefSeq" id="WP_093142811.1">
    <property type="nucleotide sequence ID" value="NZ_BMWO01000002.1"/>
</dbReference>
<evidence type="ECO:0000256" key="8">
    <source>
        <dbReference type="PROSITE-ProRule" id="PRU01360"/>
    </source>
</evidence>
<dbReference type="STRING" id="227084.SAMN05421855_102378"/>
<dbReference type="InterPro" id="IPR041700">
    <property type="entry name" value="OMP_b-brl_3"/>
</dbReference>
<keyword evidence="3 8" id="KW-1134">Transmembrane beta strand</keyword>
<evidence type="ECO:0000256" key="4">
    <source>
        <dbReference type="ARBA" id="ARBA00022692"/>
    </source>
</evidence>
<keyword evidence="5 10" id="KW-0732">Signal</keyword>
<evidence type="ECO:0000313" key="13">
    <source>
        <dbReference type="EMBL" id="SDE71730.1"/>
    </source>
</evidence>
<dbReference type="PANTHER" id="PTHR30069">
    <property type="entry name" value="TONB-DEPENDENT OUTER MEMBRANE RECEPTOR"/>
    <property type="match status" value="1"/>
</dbReference>
<evidence type="ECO:0000256" key="6">
    <source>
        <dbReference type="ARBA" id="ARBA00023136"/>
    </source>
</evidence>
<dbReference type="SUPFAM" id="SSF56935">
    <property type="entry name" value="Porins"/>
    <property type="match status" value="1"/>
</dbReference>
<accession>A0A1G7F713</accession>
<dbReference type="PROSITE" id="PS52016">
    <property type="entry name" value="TONB_DEPENDENT_REC_3"/>
    <property type="match status" value="1"/>
</dbReference>
<keyword evidence="4 8" id="KW-0812">Transmembrane</keyword>
<reference evidence="13 14" key="1">
    <citation type="submission" date="2016-10" db="EMBL/GenBank/DDBJ databases">
        <authorList>
            <person name="de Groot N.N."/>
        </authorList>
    </citation>
    <scope>NUCLEOTIDE SEQUENCE [LARGE SCALE GENOMIC DNA]</scope>
    <source>
        <strain evidence="13 14">DSM 16195</strain>
    </source>
</reference>
<evidence type="ECO:0000256" key="10">
    <source>
        <dbReference type="SAM" id="SignalP"/>
    </source>
</evidence>
<dbReference type="Gene3D" id="2.40.170.20">
    <property type="entry name" value="TonB-dependent receptor, beta-barrel domain"/>
    <property type="match status" value="1"/>
</dbReference>
<dbReference type="InterPro" id="IPR037066">
    <property type="entry name" value="Plug_dom_sf"/>
</dbReference>
<dbReference type="SUPFAM" id="SSF49464">
    <property type="entry name" value="Carboxypeptidase regulatory domain-like"/>
    <property type="match status" value="1"/>
</dbReference>
<dbReference type="InterPro" id="IPR012910">
    <property type="entry name" value="Plug_dom"/>
</dbReference>
<name>A0A1G7F713_9FLAO</name>
<dbReference type="InterPro" id="IPR036942">
    <property type="entry name" value="Beta-barrel_TonB_sf"/>
</dbReference>
<dbReference type="EMBL" id="FNBA01000002">
    <property type="protein sequence ID" value="SDE71730.1"/>
    <property type="molecule type" value="Genomic_DNA"/>
</dbReference>
<evidence type="ECO:0000256" key="5">
    <source>
        <dbReference type="ARBA" id="ARBA00022729"/>
    </source>
</evidence>
<dbReference type="Pfam" id="PF07715">
    <property type="entry name" value="Plug"/>
    <property type="match status" value="1"/>
</dbReference>
<feature type="chain" id="PRO_5011580165" evidence="10">
    <location>
        <begin position="19"/>
        <end position="823"/>
    </location>
</feature>
<keyword evidence="13" id="KW-0675">Receptor</keyword>
<protein>
    <submittedName>
        <fullName evidence="13">Outer membrane receptor proteins, mostly Fe transport</fullName>
    </submittedName>
</protein>
<feature type="region of interest" description="Disordered" evidence="9">
    <location>
        <begin position="803"/>
        <end position="823"/>
    </location>
</feature>
<evidence type="ECO:0000313" key="14">
    <source>
        <dbReference type="Proteomes" id="UP000199321"/>
    </source>
</evidence>
<feature type="domain" description="Outer membrane protein beta-barrel" evidence="12">
    <location>
        <begin position="378"/>
        <end position="798"/>
    </location>
</feature>
<proteinExistence type="inferred from homology"/>
<sequence length="823" mass="93038">MKIYTSLLFLFVSISLFAQRPEPEDIIISGTILEQGTNLPLEYATVSFTDRDNKIVTGGITNEKGKYKIEVPQGMYTVQFEFISYKTKQLTKQRLFKSTTLPTMYLAMDSESLDEVVVRAETTEVQVRLDKKIYNIGKDLTTSGATVSDALSNVPSVAVDVDGAISLRGNENVRILINGKPSAMAGFGSTDALSQLPADAIERVEVITSPSARYDAEGTAGILNIILRKEKTLGLNGSLSANYNVPLGSGLTTNINLRTNKFNIFNTTGIRYNDAPGRATFENTYFSETVENPFLTEERRYERLRKGFNTNLGVEYFINDNSSVTATGFVRTGDNGTTTTNTTDEYNRENELAINRVRTEEETEDDTNYQFTLNYTNKFDDNGHELTVDLQYENGDETERSFIEEFTTFGINDIIPTEDITTKEDKKEYLAKADYVLPIGENAQFEAGFNSRFEETATDYLLLQEDITTGGFVRNDDLSNVFTYNENINAVYSQYGNKFGEFSFLLGLRLENTQLKGEVATETDVNSNNPDFDLNFDKNYTGLFPTVNFIYELAENENISLGYNRRINRPRSWFINPFPSRSSEANIFQGNPNLDPAYASAFDLGYLKRWGRKLTLTSSVYYQHETDAFERVQEDTGEVTANGIPIIRTIPINLATNKRYGFEAGLLYNPTKWLRLNGSFNFFKFETEGFYNNVDYGTSNTSYFGRGSAKVSLPAKIEWQTNAFYRGPSSTAQSENEGILSVDIAFSKEIINDNATIGFNVRDLFNTRKRNTTTETDTFLSENEFQWRQRQFTVSFMYRFNEKKKRERPGRGNGGDGEEGFEG</sequence>
<evidence type="ECO:0000256" key="1">
    <source>
        <dbReference type="ARBA" id="ARBA00004571"/>
    </source>
</evidence>
<evidence type="ECO:0000256" key="7">
    <source>
        <dbReference type="ARBA" id="ARBA00023237"/>
    </source>
</evidence>
<keyword evidence="7 8" id="KW-0998">Cell outer membrane</keyword>